<dbReference type="InterPro" id="IPR052462">
    <property type="entry name" value="SLIRP/GR-RBP-like"/>
</dbReference>
<sequence>MRIRQIFLRVTESEADKVIAMAFLSKIGNILRQTANKQIRSELSPFKLSIHQAVRCMSSMASSKLFIGGISYQTDEQSLREAFAKYGEVIDARIISDRETGRSRGFGFITFTSSEEASSAIQALDGQELHGRRVRVNYATDRPRPNFGDGGYNGGGGGYGGGGGGYGGGGSYGGGGYGGGNTGGGYGGSGGGYSSGGNYPSGNTFETASTGGAFGNSSNFGVAGGVGGADDFVGGADNNFGSGGAQLGENKGGFSLDDPLEGNDRDDDNDGNFLKRA</sequence>
<dbReference type="InterPro" id="IPR035979">
    <property type="entry name" value="RBD_domain_sf"/>
</dbReference>
<protein>
    <recommendedName>
        <fullName evidence="4">RRM domain-containing protein</fullName>
    </recommendedName>
</protein>
<organism evidence="5 6">
    <name type="scientific">Prunus dulcis</name>
    <name type="common">Almond</name>
    <name type="synonym">Amygdalus dulcis</name>
    <dbReference type="NCBI Taxonomy" id="3755"/>
    <lineage>
        <taxon>Eukaryota</taxon>
        <taxon>Viridiplantae</taxon>
        <taxon>Streptophyta</taxon>
        <taxon>Embryophyta</taxon>
        <taxon>Tracheophyta</taxon>
        <taxon>Spermatophyta</taxon>
        <taxon>Magnoliopsida</taxon>
        <taxon>eudicotyledons</taxon>
        <taxon>Gunneridae</taxon>
        <taxon>Pentapetalae</taxon>
        <taxon>rosids</taxon>
        <taxon>fabids</taxon>
        <taxon>Rosales</taxon>
        <taxon>Rosaceae</taxon>
        <taxon>Amygdaloideae</taxon>
        <taxon>Amygdaleae</taxon>
        <taxon>Prunus</taxon>
    </lineage>
</organism>
<feature type="domain" description="RRM" evidence="4">
    <location>
        <begin position="63"/>
        <end position="141"/>
    </location>
</feature>
<comment type="caution">
    <text evidence="5">The sequence shown here is derived from an EMBL/GenBank/DDBJ whole genome shotgun (WGS) entry which is preliminary data.</text>
</comment>
<feature type="compositionally biased region" description="Acidic residues" evidence="3">
    <location>
        <begin position="258"/>
        <end position="270"/>
    </location>
</feature>
<dbReference type="PANTHER" id="PTHR48027">
    <property type="entry name" value="HETEROGENEOUS NUCLEAR RIBONUCLEOPROTEIN 87F-RELATED"/>
    <property type="match status" value="1"/>
</dbReference>
<evidence type="ECO:0000313" key="5">
    <source>
        <dbReference type="EMBL" id="KAI5330230.1"/>
    </source>
</evidence>
<keyword evidence="1 2" id="KW-0694">RNA-binding</keyword>
<evidence type="ECO:0000256" key="3">
    <source>
        <dbReference type="SAM" id="MobiDB-lite"/>
    </source>
</evidence>
<accession>A0AAD4VRY4</accession>
<gene>
    <name evidence="5" type="ORF">L3X38_029628</name>
</gene>
<dbReference type="InterPro" id="IPR048289">
    <property type="entry name" value="RRM2_NsCP33-like"/>
</dbReference>
<dbReference type="SMART" id="SM00360">
    <property type="entry name" value="RRM"/>
    <property type="match status" value="1"/>
</dbReference>
<dbReference type="PROSITE" id="PS50102">
    <property type="entry name" value="RRM"/>
    <property type="match status" value="1"/>
</dbReference>
<dbReference type="AlphaFoldDB" id="A0AAD4VRY4"/>
<feature type="region of interest" description="Disordered" evidence="3">
    <location>
        <begin position="239"/>
        <end position="277"/>
    </location>
</feature>
<dbReference type="InterPro" id="IPR000504">
    <property type="entry name" value="RRM_dom"/>
</dbReference>
<dbReference type="Proteomes" id="UP001054821">
    <property type="component" value="Chromosome 5"/>
</dbReference>
<name>A0AAD4VRY4_PRUDU</name>
<dbReference type="FunFam" id="3.30.70.330:FF:000631">
    <property type="entry name" value="Glycine-rich RNA-binding protein 3, mitochondrial"/>
    <property type="match status" value="1"/>
</dbReference>
<evidence type="ECO:0000256" key="1">
    <source>
        <dbReference type="ARBA" id="ARBA00022884"/>
    </source>
</evidence>
<reference evidence="5 6" key="1">
    <citation type="journal article" date="2022" name="G3 (Bethesda)">
        <title>Whole-genome sequence and methylome profiling of the almond [Prunus dulcis (Mill.) D.A. Webb] cultivar 'Nonpareil'.</title>
        <authorList>
            <person name="D'Amico-Willman K.M."/>
            <person name="Ouma W.Z."/>
            <person name="Meulia T."/>
            <person name="Sideli G.M."/>
            <person name="Gradziel T.M."/>
            <person name="Fresnedo-Ramirez J."/>
        </authorList>
    </citation>
    <scope>NUCLEOTIDE SEQUENCE [LARGE SCALE GENOMIC DNA]</scope>
    <source>
        <strain evidence="5">Clone GOH B32 T37-40</strain>
    </source>
</reference>
<dbReference type="Pfam" id="PF00076">
    <property type="entry name" value="RRM_1"/>
    <property type="match status" value="1"/>
</dbReference>
<evidence type="ECO:0000259" key="4">
    <source>
        <dbReference type="PROSITE" id="PS50102"/>
    </source>
</evidence>
<keyword evidence="6" id="KW-1185">Reference proteome</keyword>
<dbReference type="EMBL" id="JAJFAZ020000005">
    <property type="protein sequence ID" value="KAI5330230.1"/>
    <property type="molecule type" value="Genomic_DNA"/>
</dbReference>
<evidence type="ECO:0000256" key="2">
    <source>
        <dbReference type="PROSITE-ProRule" id="PRU00176"/>
    </source>
</evidence>
<dbReference type="GO" id="GO:0003723">
    <property type="term" value="F:RNA binding"/>
    <property type="evidence" value="ECO:0007669"/>
    <property type="project" value="UniProtKB-UniRule"/>
</dbReference>
<proteinExistence type="predicted"/>
<dbReference type="InterPro" id="IPR012677">
    <property type="entry name" value="Nucleotide-bd_a/b_plait_sf"/>
</dbReference>
<dbReference type="SUPFAM" id="SSF54928">
    <property type="entry name" value="RNA-binding domain, RBD"/>
    <property type="match status" value="1"/>
</dbReference>
<dbReference type="CDD" id="cd21608">
    <property type="entry name" value="RRM2_NsCP33_like"/>
    <property type="match status" value="1"/>
</dbReference>
<evidence type="ECO:0000313" key="6">
    <source>
        <dbReference type="Proteomes" id="UP001054821"/>
    </source>
</evidence>
<dbReference type="Gene3D" id="3.30.70.330">
    <property type="match status" value="1"/>
</dbReference>